<dbReference type="EMBL" id="GFAC01000120">
    <property type="protein sequence ID" value="JAT99068.1"/>
    <property type="molecule type" value="mRNA"/>
</dbReference>
<dbReference type="AlphaFoldDB" id="A0A1E1XIL8"/>
<accession>A0A1E1XIL8</accession>
<dbReference type="Pfam" id="PF00078">
    <property type="entry name" value="RVT_1"/>
    <property type="match status" value="1"/>
</dbReference>
<feature type="domain" description="Reverse transcriptase" evidence="1">
    <location>
        <begin position="239"/>
        <end position="509"/>
    </location>
</feature>
<organism evidence="2">
    <name type="scientific">Amblyomma aureolatum</name>
    <dbReference type="NCBI Taxonomy" id="187763"/>
    <lineage>
        <taxon>Eukaryota</taxon>
        <taxon>Metazoa</taxon>
        <taxon>Ecdysozoa</taxon>
        <taxon>Arthropoda</taxon>
        <taxon>Chelicerata</taxon>
        <taxon>Arachnida</taxon>
        <taxon>Acari</taxon>
        <taxon>Parasitiformes</taxon>
        <taxon>Ixodida</taxon>
        <taxon>Ixodoidea</taxon>
        <taxon>Ixodidae</taxon>
        <taxon>Amblyomminae</taxon>
        <taxon>Amblyomma</taxon>
    </lineage>
</organism>
<sequence length="698" mass="81140">QLITEHTLSVFREKVSDISWAPVYDLKDANLAYEAFCKLLKVSYEASFPIKCYKQKKKIRKPWITTELSNRIRRKNVIFNEFIRTKDTVLFQSFKTFRNRLDKDIKKARRDYYIRAFNSIPKTAQLWKKLNSLLNFHAHREEIRRLKINDVEVQDKELADAFNQHFVNIGSNTIPDADFEGILYNSRSIFLCPVDEEEIVNIILSLNNSTAKDIDGFQIKPIKYVADLLSPCLTYIFNLSLNTGIFPQRMQIARVTAIFKKGDRNDLGNYRPISILPVFSKPLEKVILTRLTNFEKKHSLLSDSQYGFRKGLGTQLALLEQKEYILNQIERGKLVLGIFIDLSKAFDSINHHILIKKLQRYGFRGKAASIISSYLENREQIVVINDHLSNSLRILSGVPQGSILGPFLFNMYVNDIVKIDTTAKFIMYADDTSILLTGSTGDELVDAANVLLAKLDEWTGKNSLQINASKTKVVFFRSKNKRIVTEKTIFLNTIPLEITSTIKTLGVIFQENMSWDAHVDSMLIKLAQVIGLVYRNCYVLPPKVLMLIYNALLSSRLNYCHLVWATTTYGNLQKLHKLQKRYLRIMENLPFNSHTYHLFSKYNIFPVTKYFDYVLCKAFKNEKANNDTHLHHLARLQENIDTRQTRHTELWKVGTFKTTFGLQTLQNKLPRLLNRLHSAHIQFEKMTFKELRKYFITQ</sequence>
<evidence type="ECO:0000313" key="2">
    <source>
        <dbReference type="EMBL" id="JAT99068.1"/>
    </source>
</evidence>
<dbReference type="CDD" id="cd01650">
    <property type="entry name" value="RT_nLTR_like"/>
    <property type="match status" value="1"/>
</dbReference>
<dbReference type="GO" id="GO:0071897">
    <property type="term" value="P:DNA biosynthetic process"/>
    <property type="evidence" value="ECO:0007669"/>
    <property type="project" value="UniProtKB-ARBA"/>
</dbReference>
<dbReference type="InterPro" id="IPR043502">
    <property type="entry name" value="DNA/RNA_pol_sf"/>
</dbReference>
<reference evidence="2" key="1">
    <citation type="journal article" date="2017" name="Front. Cell. Infect. Microbiol.">
        <title>The Distinct Transcriptional Response of the Midgut of Amblyomma sculptum and Amblyomma aureolatum Ticks to Rickettsia rickettsii Correlates to Their Differences in Susceptibility to Infection.</title>
        <authorList>
            <person name="Martins L.A."/>
            <person name="Galletti M.F.B.M."/>
            <person name="Ribeiro J.M."/>
            <person name="Fujita A."/>
            <person name="Costa F.B."/>
            <person name="Labruna M.B."/>
            <person name="Daffre S."/>
            <person name="Fogaca A.C."/>
        </authorList>
    </citation>
    <scope>NUCLEOTIDE SEQUENCE</scope>
</reference>
<dbReference type="SUPFAM" id="SSF56672">
    <property type="entry name" value="DNA/RNA polymerases"/>
    <property type="match status" value="1"/>
</dbReference>
<feature type="non-terminal residue" evidence="2">
    <location>
        <position position="1"/>
    </location>
</feature>
<name>A0A1E1XIL8_9ACAR</name>
<evidence type="ECO:0000259" key="1">
    <source>
        <dbReference type="PROSITE" id="PS50878"/>
    </source>
</evidence>
<dbReference type="PANTHER" id="PTHR33332">
    <property type="entry name" value="REVERSE TRANSCRIPTASE DOMAIN-CONTAINING PROTEIN"/>
    <property type="match status" value="1"/>
</dbReference>
<protein>
    <submittedName>
        <fullName evidence="2">Putative tick transposon</fullName>
    </submittedName>
</protein>
<proteinExistence type="evidence at transcript level"/>
<dbReference type="InterPro" id="IPR000477">
    <property type="entry name" value="RT_dom"/>
</dbReference>
<dbReference type="PROSITE" id="PS50878">
    <property type="entry name" value="RT_POL"/>
    <property type="match status" value="1"/>
</dbReference>